<evidence type="ECO:0000313" key="2">
    <source>
        <dbReference type="Proteomes" id="UP000592820"/>
    </source>
</evidence>
<sequence>MRHWLSSLHSRAGSETAVTSAGILDLPSAMRVSFSQLTATTVRSAAFAHGNMCMSPRARWVGPVRPRTSPDWRLFNGSLSSRSVAHALSIVGALFRWLIEQRYVLANPFAGVKVFSPLPEPPDRMHDHDNGAGSVFRARAMRGRRAHPQNLRDGYGRIRAIAERKLLAHPVARLELTLADFSRR</sequence>
<protein>
    <recommendedName>
        <fullName evidence="3">Core-binding (CB) domain-containing protein</fullName>
    </recommendedName>
</protein>
<dbReference type="AlphaFoldDB" id="A0A7W8P8X4"/>
<gene>
    <name evidence="1" type="ORF">HDG41_006843</name>
</gene>
<evidence type="ECO:0008006" key="3">
    <source>
        <dbReference type="Google" id="ProtNLM"/>
    </source>
</evidence>
<comment type="caution">
    <text evidence="1">The sequence shown here is derived from an EMBL/GenBank/DDBJ whole genome shotgun (WGS) entry which is preliminary data.</text>
</comment>
<organism evidence="1 2">
    <name type="scientific">Paraburkholderia youngii</name>
    <dbReference type="NCBI Taxonomy" id="2782701"/>
    <lineage>
        <taxon>Bacteria</taxon>
        <taxon>Pseudomonadati</taxon>
        <taxon>Pseudomonadota</taxon>
        <taxon>Betaproteobacteria</taxon>
        <taxon>Burkholderiales</taxon>
        <taxon>Burkholderiaceae</taxon>
        <taxon>Paraburkholderia</taxon>
    </lineage>
</organism>
<name>A0A7W8P8X4_9BURK</name>
<proteinExistence type="predicted"/>
<evidence type="ECO:0000313" key="1">
    <source>
        <dbReference type="EMBL" id="MBB5404747.1"/>
    </source>
</evidence>
<dbReference type="Proteomes" id="UP000592820">
    <property type="component" value="Unassembled WGS sequence"/>
</dbReference>
<accession>A0A7W8P8X4</accession>
<dbReference type="EMBL" id="JACHDE010000022">
    <property type="protein sequence ID" value="MBB5404747.1"/>
    <property type="molecule type" value="Genomic_DNA"/>
</dbReference>
<reference evidence="1 2" key="1">
    <citation type="submission" date="2020-08" db="EMBL/GenBank/DDBJ databases">
        <title>Genomic Encyclopedia of Type Strains, Phase IV (KMG-V): Genome sequencing to study the core and pangenomes of soil and plant-associated prokaryotes.</title>
        <authorList>
            <person name="Whitman W."/>
        </authorList>
    </citation>
    <scope>NUCLEOTIDE SEQUENCE [LARGE SCALE GENOMIC DNA]</scope>
    <source>
        <strain evidence="1 2">JPY162</strain>
    </source>
</reference>